<organism evidence="1 2">
    <name type="scientific">Deinococcus oregonensis</name>
    <dbReference type="NCBI Taxonomy" id="1805970"/>
    <lineage>
        <taxon>Bacteria</taxon>
        <taxon>Thermotogati</taxon>
        <taxon>Deinococcota</taxon>
        <taxon>Deinococci</taxon>
        <taxon>Deinococcales</taxon>
        <taxon>Deinococcaceae</taxon>
        <taxon>Deinococcus</taxon>
    </lineage>
</organism>
<dbReference type="InterPro" id="IPR019587">
    <property type="entry name" value="Polyketide_cyclase/dehydratase"/>
</dbReference>
<evidence type="ECO:0000313" key="2">
    <source>
        <dbReference type="Proteomes" id="UP001589733"/>
    </source>
</evidence>
<name>A0ABV6ATJ3_9DEIO</name>
<dbReference type="Gene3D" id="3.30.530.20">
    <property type="match status" value="1"/>
</dbReference>
<comment type="caution">
    <text evidence="1">The sequence shown here is derived from an EMBL/GenBank/DDBJ whole genome shotgun (WGS) entry which is preliminary data.</text>
</comment>
<dbReference type="InterPro" id="IPR023393">
    <property type="entry name" value="START-like_dom_sf"/>
</dbReference>
<evidence type="ECO:0000313" key="1">
    <source>
        <dbReference type="EMBL" id="MFB9990824.1"/>
    </source>
</evidence>
<reference evidence="1 2" key="1">
    <citation type="submission" date="2024-09" db="EMBL/GenBank/DDBJ databases">
        <authorList>
            <person name="Sun Q."/>
            <person name="Mori K."/>
        </authorList>
    </citation>
    <scope>NUCLEOTIDE SEQUENCE [LARGE SCALE GENOMIC DNA]</scope>
    <source>
        <strain evidence="1 2">JCM 13503</strain>
    </source>
</reference>
<dbReference type="Proteomes" id="UP001589733">
    <property type="component" value="Unassembled WGS sequence"/>
</dbReference>
<keyword evidence="2" id="KW-1185">Reference proteome</keyword>
<accession>A0ABV6ATJ3</accession>
<protein>
    <submittedName>
        <fullName evidence="1">SRPBCC family protein</fullName>
    </submittedName>
</protein>
<dbReference type="RefSeq" id="WP_380005138.1">
    <property type="nucleotide sequence ID" value="NZ_JBHLYR010000009.1"/>
</dbReference>
<dbReference type="SUPFAM" id="SSF55961">
    <property type="entry name" value="Bet v1-like"/>
    <property type="match status" value="1"/>
</dbReference>
<dbReference type="Pfam" id="PF10604">
    <property type="entry name" value="Polyketide_cyc2"/>
    <property type="match status" value="1"/>
</dbReference>
<dbReference type="EMBL" id="JBHLYR010000009">
    <property type="protein sequence ID" value="MFB9990824.1"/>
    <property type="molecule type" value="Genomic_DNA"/>
</dbReference>
<gene>
    <name evidence="1" type="ORF">ACFFLM_02330</name>
</gene>
<sequence length="152" mass="16981">MPTAEVHEHIDCPPQDVFAYVTDPHRLPEWLNTVLEVQEVRPATFEQPGQYISVSRFLGRRFNLTFRTVLGAQPLTILAETSAGPVPHSWHYTFTPEGSGTRIKLIIEAEPTSFFSLAAPLALNLLQRQVQTDLHTVKHLLEAARMASASPV</sequence>
<proteinExistence type="predicted"/>